<accession>A0AAW0G1K5</accession>
<protein>
    <submittedName>
        <fullName evidence="1">Uncharacterized protein</fullName>
    </submittedName>
</protein>
<dbReference type="Proteomes" id="UP001385951">
    <property type="component" value="Unassembled WGS sequence"/>
</dbReference>
<evidence type="ECO:0000313" key="1">
    <source>
        <dbReference type="EMBL" id="KAK7683427.1"/>
    </source>
</evidence>
<dbReference type="EMBL" id="JASBNA010000030">
    <property type="protein sequence ID" value="KAK7683427.1"/>
    <property type="molecule type" value="Genomic_DNA"/>
</dbReference>
<evidence type="ECO:0000313" key="2">
    <source>
        <dbReference type="Proteomes" id="UP001385951"/>
    </source>
</evidence>
<dbReference type="AlphaFoldDB" id="A0AAW0G1K5"/>
<reference evidence="1 2" key="1">
    <citation type="submission" date="2022-09" db="EMBL/GenBank/DDBJ databases">
        <authorList>
            <person name="Palmer J.M."/>
        </authorList>
    </citation>
    <scope>NUCLEOTIDE SEQUENCE [LARGE SCALE GENOMIC DNA]</scope>
    <source>
        <strain evidence="1 2">DSM 7382</strain>
    </source>
</reference>
<organism evidence="1 2">
    <name type="scientific">Cerrena zonata</name>
    <dbReference type="NCBI Taxonomy" id="2478898"/>
    <lineage>
        <taxon>Eukaryota</taxon>
        <taxon>Fungi</taxon>
        <taxon>Dikarya</taxon>
        <taxon>Basidiomycota</taxon>
        <taxon>Agaricomycotina</taxon>
        <taxon>Agaricomycetes</taxon>
        <taxon>Polyporales</taxon>
        <taxon>Cerrenaceae</taxon>
        <taxon>Cerrena</taxon>
    </lineage>
</organism>
<comment type="caution">
    <text evidence="1">The sequence shown here is derived from an EMBL/GenBank/DDBJ whole genome shotgun (WGS) entry which is preliminary data.</text>
</comment>
<name>A0AAW0G1K5_9APHY</name>
<keyword evidence="2" id="KW-1185">Reference proteome</keyword>
<proteinExistence type="predicted"/>
<gene>
    <name evidence="1" type="ORF">QCA50_013258</name>
</gene>
<sequence>MKTSTAVLRRSLVYLFKVQRHVCPAGYLLSLLPQLRFGVQDSDDAPSYDRQLLVLLLASTSSPATQSFLPHRPIGIIDDIISLGHYFSNNLSLPSSLGNPRFG</sequence>